<dbReference type="Gene3D" id="3.40.50.150">
    <property type="entry name" value="Vaccinia Virus protein VP39"/>
    <property type="match status" value="1"/>
</dbReference>
<accession>A0AA40K9R9</accession>
<dbReference type="InterPro" id="IPR029063">
    <property type="entry name" value="SAM-dependent_MTases_sf"/>
</dbReference>
<dbReference type="PANTHER" id="PTHR12829">
    <property type="entry name" value="N6-ADENOSINE-METHYLTRANSFERASE"/>
    <property type="match status" value="1"/>
</dbReference>
<dbReference type="GO" id="GO:0008168">
    <property type="term" value="F:methyltransferase activity"/>
    <property type="evidence" value="ECO:0007669"/>
    <property type="project" value="InterPro"/>
</dbReference>
<reference evidence="3" key="1">
    <citation type="submission" date="2023-06" db="EMBL/GenBank/DDBJ databases">
        <title>Genome-scale phylogeny and comparative genomics of the fungal order Sordariales.</title>
        <authorList>
            <consortium name="Lawrence Berkeley National Laboratory"/>
            <person name="Hensen N."/>
            <person name="Bonometti L."/>
            <person name="Westerberg I."/>
            <person name="Brannstrom I.O."/>
            <person name="Guillou S."/>
            <person name="Cros-Aarteil S."/>
            <person name="Calhoun S."/>
            <person name="Haridas S."/>
            <person name="Kuo A."/>
            <person name="Mondo S."/>
            <person name="Pangilinan J."/>
            <person name="Riley R."/>
            <person name="LaButti K."/>
            <person name="Andreopoulos B."/>
            <person name="Lipzen A."/>
            <person name="Chen C."/>
            <person name="Yanf M."/>
            <person name="Daum C."/>
            <person name="Ng V."/>
            <person name="Clum A."/>
            <person name="Steindorff A."/>
            <person name="Ohm R."/>
            <person name="Martin F."/>
            <person name="Silar P."/>
            <person name="Natvig D."/>
            <person name="Lalanne C."/>
            <person name="Gautier V."/>
            <person name="Ament-velasquez S.L."/>
            <person name="Kruys A."/>
            <person name="Hutchinson M.I."/>
            <person name="Powell A.J."/>
            <person name="Barry K."/>
            <person name="Miller A.N."/>
            <person name="Grigoriev I.V."/>
            <person name="Debuchy R."/>
            <person name="Gladieux P."/>
            <person name="Thoren M.H."/>
            <person name="Johannesson H."/>
        </authorList>
    </citation>
    <scope>NUCLEOTIDE SEQUENCE</scope>
    <source>
        <strain evidence="3">SMH3187-1</strain>
    </source>
</reference>
<comment type="caution">
    <text evidence="3">The sequence shown here is derived from an EMBL/GenBank/DDBJ whole genome shotgun (WGS) entry which is preliminary data.</text>
</comment>
<dbReference type="Proteomes" id="UP001172155">
    <property type="component" value="Unassembled WGS sequence"/>
</dbReference>
<dbReference type="SUPFAM" id="SSF53335">
    <property type="entry name" value="S-adenosyl-L-methionine-dependent methyltransferases"/>
    <property type="match status" value="1"/>
</dbReference>
<dbReference type="Pfam" id="PF05063">
    <property type="entry name" value="MT-A70"/>
    <property type="match status" value="1"/>
</dbReference>
<dbReference type="InterPro" id="IPR002052">
    <property type="entry name" value="DNA_methylase_N6_adenine_CS"/>
</dbReference>
<dbReference type="PANTHER" id="PTHR12829:SF4">
    <property type="entry name" value="N(6)-ADENINE-SPECIFIC METHYLTRANSFERASE METTL4"/>
    <property type="match status" value="1"/>
</dbReference>
<sequence>MNPSPILFENKSKTIVLLDLVRTIEEAQVLSRDLATDAPPPPLKRLISAPPPATPFVTPEPKNPPAPSTSFSAQVAELMTLAVVGAALAEIRVVYTGPWCLPRICQPLITPPTEEDGYLSPGMIIPEASNHLNGTIDSQRDAFLTQAPAQFDVIVLDPPWPNRSAKRKRGNYHPVRDFDTIKDLLAQIPIASRLSPDGLVAVWITNSSHPADLLTSPKGGIFSQWDVELVGEWTWLKVTAHGEPIVSLDATYRRPWERLLIARKRGGLARGALEPKVIIAVPEVHSRKPSLRRLFDEILPAGYQALEIFARNLTAGWWSWGNEVLLFQHAQYWTDNTSAPRVASS</sequence>
<protein>
    <submittedName>
        <fullName evidence="3">MT-A70-domain-containing protein</fullName>
    </submittedName>
</protein>
<evidence type="ECO:0000313" key="4">
    <source>
        <dbReference type="Proteomes" id="UP001172155"/>
    </source>
</evidence>
<dbReference type="PROSITE" id="PS51143">
    <property type="entry name" value="MT_A70"/>
    <property type="match status" value="1"/>
</dbReference>
<feature type="region of interest" description="Disordered" evidence="2">
    <location>
        <begin position="49"/>
        <end position="69"/>
    </location>
</feature>
<comment type="similarity">
    <text evidence="1">Belongs to the MT-A70-like family.</text>
</comment>
<proteinExistence type="inferred from homology"/>
<name>A0AA40K9R9_9PEZI</name>
<evidence type="ECO:0000256" key="2">
    <source>
        <dbReference type="SAM" id="MobiDB-lite"/>
    </source>
</evidence>
<gene>
    <name evidence="3" type="ORF">B0T18DRAFT_425814</name>
</gene>
<organism evidence="3 4">
    <name type="scientific">Schizothecium vesticola</name>
    <dbReference type="NCBI Taxonomy" id="314040"/>
    <lineage>
        <taxon>Eukaryota</taxon>
        <taxon>Fungi</taxon>
        <taxon>Dikarya</taxon>
        <taxon>Ascomycota</taxon>
        <taxon>Pezizomycotina</taxon>
        <taxon>Sordariomycetes</taxon>
        <taxon>Sordariomycetidae</taxon>
        <taxon>Sordariales</taxon>
        <taxon>Schizotheciaceae</taxon>
        <taxon>Schizothecium</taxon>
    </lineage>
</organism>
<dbReference type="PROSITE" id="PS00092">
    <property type="entry name" value="N6_MTASE"/>
    <property type="match status" value="1"/>
</dbReference>
<keyword evidence="4" id="KW-1185">Reference proteome</keyword>
<dbReference type="GO" id="GO:0003676">
    <property type="term" value="F:nucleic acid binding"/>
    <property type="evidence" value="ECO:0007669"/>
    <property type="project" value="InterPro"/>
</dbReference>
<dbReference type="GO" id="GO:0032259">
    <property type="term" value="P:methylation"/>
    <property type="evidence" value="ECO:0007669"/>
    <property type="project" value="InterPro"/>
</dbReference>
<dbReference type="InterPro" id="IPR007757">
    <property type="entry name" value="MT-A70-like"/>
</dbReference>
<dbReference type="EMBL" id="JAUKUD010000002">
    <property type="protein sequence ID" value="KAK0751125.1"/>
    <property type="molecule type" value="Genomic_DNA"/>
</dbReference>
<evidence type="ECO:0000256" key="1">
    <source>
        <dbReference type="PROSITE-ProRule" id="PRU00489"/>
    </source>
</evidence>
<dbReference type="GO" id="GO:0005634">
    <property type="term" value="C:nucleus"/>
    <property type="evidence" value="ECO:0007669"/>
    <property type="project" value="TreeGrafter"/>
</dbReference>
<dbReference type="AlphaFoldDB" id="A0AA40K9R9"/>
<evidence type="ECO:0000313" key="3">
    <source>
        <dbReference type="EMBL" id="KAK0751125.1"/>
    </source>
</evidence>